<dbReference type="EMBL" id="JANQBD010000001">
    <property type="protein sequence ID" value="MCR8629975.1"/>
    <property type="molecule type" value="Genomic_DNA"/>
</dbReference>
<evidence type="ECO:0000256" key="1">
    <source>
        <dbReference type="SAM" id="Phobius"/>
    </source>
</evidence>
<name>A0ABT1YB42_9BACL</name>
<dbReference type="Gene3D" id="1.10.10.1320">
    <property type="entry name" value="Anti-sigma factor, zinc-finger domain"/>
    <property type="match status" value="1"/>
</dbReference>
<proteinExistence type="predicted"/>
<keyword evidence="1" id="KW-0812">Transmembrane</keyword>
<keyword evidence="3" id="KW-1185">Reference proteome</keyword>
<dbReference type="InterPro" id="IPR041916">
    <property type="entry name" value="Anti_sigma_zinc_sf"/>
</dbReference>
<dbReference type="Proteomes" id="UP001300012">
    <property type="component" value="Unassembled WGS sequence"/>
</dbReference>
<gene>
    <name evidence="2" type="ORF">NV381_02045</name>
</gene>
<dbReference type="RefSeq" id="WP_258211580.1">
    <property type="nucleotide sequence ID" value="NZ_JANQBD010000001.1"/>
</dbReference>
<reference evidence="2 3" key="1">
    <citation type="submission" date="2022-08" db="EMBL/GenBank/DDBJ databases">
        <title>Paenibacillus endoradicis sp. nov., Paenibacillus radicibacter sp. nov and Paenibacillus pararadicis sp. nov., three cold-adapted plant growth-promoting bacteria isolated from root of Larix gmelinii in Great Khingan.</title>
        <authorList>
            <person name="Xue H."/>
        </authorList>
    </citation>
    <scope>NUCLEOTIDE SEQUENCE [LARGE SCALE GENOMIC DNA]</scope>
    <source>
        <strain evidence="2 3">N5-1-1-5</strain>
    </source>
</reference>
<evidence type="ECO:0000313" key="2">
    <source>
        <dbReference type="EMBL" id="MCR8629975.1"/>
    </source>
</evidence>
<keyword evidence="1" id="KW-0472">Membrane</keyword>
<protein>
    <recommendedName>
        <fullName evidence="4">Zinc-finger domain-containing protein</fullName>
    </recommendedName>
</protein>
<organism evidence="2 3">
    <name type="scientific">Paenibacillus radicis</name>
    <name type="common">ex Xue et al. 2023</name>
    <dbReference type="NCBI Taxonomy" id="2972489"/>
    <lineage>
        <taxon>Bacteria</taxon>
        <taxon>Bacillati</taxon>
        <taxon>Bacillota</taxon>
        <taxon>Bacilli</taxon>
        <taxon>Bacillales</taxon>
        <taxon>Paenibacillaceae</taxon>
        <taxon>Paenibacillus</taxon>
    </lineage>
</organism>
<evidence type="ECO:0008006" key="4">
    <source>
        <dbReference type="Google" id="ProtNLM"/>
    </source>
</evidence>
<evidence type="ECO:0000313" key="3">
    <source>
        <dbReference type="Proteomes" id="UP001300012"/>
    </source>
</evidence>
<sequence>MSLRKKHPSQALLISYLTNDCTMLEQQWMDAHLACCAACLEKLELERTINELLDILPILQPADDFTDRVMDSISAAGQVTNQGSSEAPSGHKSYTNWRAEIMHAMIAFMGTYIFIASGTLHRIVNQWAGQFSFSVQETVLKSMTISYKLLDQIAALFNHLS</sequence>
<feature type="transmembrane region" description="Helical" evidence="1">
    <location>
        <begin position="101"/>
        <end position="124"/>
    </location>
</feature>
<comment type="caution">
    <text evidence="2">The sequence shown here is derived from an EMBL/GenBank/DDBJ whole genome shotgun (WGS) entry which is preliminary data.</text>
</comment>
<accession>A0ABT1YB42</accession>
<keyword evidence="1" id="KW-1133">Transmembrane helix</keyword>